<dbReference type="GO" id="GO:0003677">
    <property type="term" value="F:DNA binding"/>
    <property type="evidence" value="ECO:0007669"/>
    <property type="project" value="InterPro"/>
</dbReference>
<reference evidence="4 5" key="1">
    <citation type="submission" date="2020-07" db="EMBL/GenBank/DDBJ databases">
        <title>Vallitalea guaymasensis genome.</title>
        <authorList>
            <person name="Postec A."/>
        </authorList>
    </citation>
    <scope>NUCLEOTIDE SEQUENCE [LARGE SCALE GENOMIC DNA]</scope>
    <source>
        <strain evidence="4 5">Ra1766G1</strain>
    </source>
</reference>
<proteinExistence type="predicted"/>
<dbReference type="SUPFAM" id="SSF55781">
    <property type="entry name" value="GAF domain-like"/>
    <property type="match status" value="1"/>
</dbReference>
<dbReference type="KEGG" id="vgu:HYG85_15955"/>
<name>A0A8J8MC62_9FIRM</name>
<dbReference type="Pfam" id="PF00196">
    <property type="entry name" value="GerE"/>
    <property type="match status" value="1"/>
</dbReference>
<dbReference type="Proteomes" id="UP000677305">
    <property type="component" value="Chromosome"/>
</dbReference>
<evidence type="ECO:0000313" key="4">
    <source>
        <dbReference type="EMBL" id="QUH30314.1"/>
    </source>
</evidence>
<protein>
    <submittedName>
        <fullName evidence="4">AAA family ATPase</fullName>
    </submittedName>
</protein>
<dbReference type="InterPro" id="IPR036388">
    <property type="entry name" value="WH-like_DNA-bd_sf"/>
</dbReference>
<dbReference type="PRINTS" id="PR00038">
    <property type="entry name" value="HTHLUXR"/>
</dbReference>
<dbReference type="InterPro" id="IPR016032">
    <property type="entry name" value="Sig_transdc_resp-reg_C-effctor"/>
</dbReference>
<dbReference type="PANTHER" id="PTHR43642">
    <property type="entry name" value="HYBRID SIGNAL TRANSDUCTION HISTIDINE KINASE G"/>
    <property type="match status" value="1"/>
</dbReference>
<dbReference type="SMART" id="SM00421">
    <property type="entry name" value="HTH_LUXR"/>
    <property type="match status" value="1"/>
</dbReference>
<dbReference type="EMBL" id="CP058561">
    <property type="protein sequence ID" value="QUH30314.1"/>
    <property type="molecule type" value="Genomic_DNA"/>
</dbReference>
<dbReference type="InterPro" id="IPR053159">
    <property type="entry name" value="Hybrid_Histidine_Kinase"/>
</dbReference>
<dbReference type="RefSeq" id="WP_212690490.1">
    <property type="nucleotide sequence ID" value="NZ_CP058561.1"/>
</dbReference>
<evidence type="ECO:0000256" key="1">
    <source>
        <dbReference type="ARBA" id="ARBA00023015"/>
    </source>
</evidence>
<feature type="domain" description="HTH luxR-type" evidence="3">
    <location>
        <begin position="1182"/>
        <end position="1247"/>
    </location>
</feature>
<dbReference type="SUPFAM" id="SSF46894">
    <property type="entry name" value="C-terminal effector domain of the bipartite response regulators"/>
    <property type="match status" value="1"/>
</dbReference>
<dbReference type="InterPro" id="IPR027417">
    <property type="entry name" value="P-loop_NTPase"/>
</dbReference>
<sequence>MKMLNGKSFIENKMLKTIIARRDELKCIKEEFDSVLEGGSGVVLVKGLPGIGKTFLVESLVRDLVSNNVTYVYGKFRKNNKKSFIAITEIIERMVKHILTLPPEQLKNIQRNLKETLGSDIEIITSISPYSSKLLGNYKSINIDNYNKLKYRIKKAVHRFISIVSESLFPLIIFIDDLHWADSSSLEIIEYLCKKNESLNTLLIVAYRNNKTENTSRRDNKKKIIQLEDTYMTMELQELTDGDISEYLQLIMGEETENINYLARFIYGLTLGNPFYMNEIINVFIQEAILIFSEQTNQWVVELDGLNRLSLPVDIEMVIIHKINKLDKAKKELLDIIACLDGKVDYHILRKIVDIDDTLLSNQLETLCQDAFLLKKIENEQITEIVTYDFVHDIILELVYKSIEPVNRKNIHYRIAETLLNNTEDIFVEKNRLFIVSQLLRSDKSILSYENTERWIYELYHAGIEAKRTTSVKQAIKIFLLSLQLISDYDFNEKDDMEMKINLELGECEFICEKYEEAKERFDSLITKYNKKENLIAIKRRYLKLHSHDGDCEKVIEIGLELLKLLDLDFNIKHLKMDLLKGKKLFSNKAIEQIKDKPIITDKRLLYILETLTTMIPAANCIDGNIFHLIIIKIGILSVKYGNSSYSPIGYGAYSYILYNVWNDYEKGKKLENITLELLESNDNLLTKSIVYSFIGAFVHHWSNPLEQGIEYLEKSTQEGARIGELIYSGYAIISIIYTKYVCGISLREITHYINSLEKDLHMKGYDVVKFIDYVFSPHVDYLEKGKVTKKYGQIKEEAALLNNTKGLAYNAFMIQRLFMECKIQEAYELVKKITPTIRSLKGHIIYVDLIFYSTLIRLAEHDKLFEHEKKENKRLIKECLRELNYWVNIYKENHYARYLLAKVEYTKLFDNNHFIDKLYNKAINYAEKQDNLQIGAVANYLTAKYHHESNRKLAEFYAREAVILYEEWGAKYIADLIEKEFNLEDDIHENSKAKLHNTIVEEKAETNENISEIIYNLINKIEPLEENEGIKYILGFLIDNHYADYGAVLFEKKDEMYLQYEKLNNRKVNIHREPVNMKYVNHMSHKIIRYVARTGEEIILNKKPEKGLYVRDLYIMNKDEVSILCIPINYLGVLIGIVYLEKARTQCFNGNIIKIIKSVIPTLISKRTTIKHVNLYNLLNPQNIISELTNREIEVLKLVAEGMSNASISKELYITLGTVKNHLSNIYSKLEVDSRIKAVIRAKDLNIINI</sequence>
<evidence type="ECO:0000256" key="2">
    <source>
        <dbReference type="ARBA" id="ARBA00023163"/>
    </source>
</evidence>
<accession>A0A8J8MC62</accession>
<dbReference type="InterPro" id="IPR041664">
    <property type="entry name" value="AAA_16"/>
</dbReference>
<keyword evidence="2" id="KW-0804">Transcription</keyword>
<dbReference type="CDD" id="cd06170">
    <property type="entry name" value="LuxR_C_like"/>
    <property type="match status" value="1"/>
</dbReference>
<gene>
    <name evidence="4" type="ORF">HYG85_15955</name>
</gene>
<dbReference type="PANTHER" id="PTHR43642:SF1">
    <property type="entry name" value="HYBRID SIGNAL TRANSDUCTION HISTIDINE KINASE G"/>
    <property type="match status" value="1"/>
</dbReference>
<dbReference type="Gene3D" id="1.10.10.10">
    <property type="entry name" value="Winged helix-like DNA-binding domain superfamily/Winged helix DNA-binding domain"/>
    <property type="match status" value="1"/>
</dbReference>
<dbReference type="AlphaFoldDB" id="A0A8J8MC62"/>
<dbReference type="SUPFAM" id="SSF52540">
    <property type="entry name" value="P-loop containing nucleoside triphosphate hydrolases"/>
    <property type="match status" value="1"/>
</dbReference>
<dbReference type="InterPro" id="IPR029016">
    <property type="entry name" value="GAF-like_dom_sf"/>
</dbReference>
<evidence type="ECO:0000313" key="5">
    <source>
        <dbReference type="Proteomes" id="UP000677305"/>
    </source>
</evidence>
<keyword evidence="1" id="KW-0805">Transcription regulation</keyword>
<dbReference type="PROSITE" id="PS00622">
    <property type="entry name" value="HTH_LUXR_1"/>
    <property type="match status" value="1"/>
</dbReference>
<evidence type="ECO:0000259" key="3">
    <source>
        <dbReference type="PROSITE" id="PS50043"/>
    </source>
</evidence>
<dbReference type="PROSITE" id="PS50043">
    <property type="entry name" value="HTH_LUXR_2"/>
    <property type="match status" value="1"/>
</dbReference>
<keyword evidence="5" id="KW-1185">Reference proteome</keyword>
<dbReference type="GO" id="GO:0006355">
    <property type="term" value="P:regulation of DNA-templated transcription"/>
    <property type="evidence" value="ECO:0007669"/>
    <property type="project" value="InterPro"/>
</dbReference>
<dbReference type="Gene3D" id="3.40.50.300">
    <property type="entry name" value="P-loop containing nucleotide triphosphate hydrolases"/>
    <property type="match status" value="1"/>
</dbReference>
<dbReference type="Pfam" id="PF13191">
    <property type="entry name" value="AAA_16"/>
    <property type="match status" value="1"/>
</dbReference>
<organism evidence="4 5">
    <name type="scientific">Vallitalea guaymasensis</name>
    <dbReference type="NCBI Taxonomy" id="1185412"/>
    <lineage>
        <taxon>Bacteria</taxon>
        <taxon>Bacillati</taxon>
        <taxon>Bacillota</taxon>
        <taxon>Clostridia</taxon>
        <taxon>Lachnospirales</taxon>
        <taxon>Vallitaleaceae</taxon>
        <taxon>Vallitalea</taxon>
    </lineage>
</organism>
<dbReference type="Gene3D" id="3.30.450.40">
    <property type="match status" value="1"/>
</dbReference>
<dbReference type="InterPro" id="IPR000792">
    <property type="entry name" value="Tscrpt_reg_LuxR_C"/>
</dbReference>